<evidence type="ECO:0000313" key="9">
    <source>
        <dbReference type="Proteomes" id="UP000002852"/>
    </source>
</evidence>
<dbReference type="PRINTS" id="PR01657">
    <property type="entry name" value="MCMFAMILY"/>
</dbReference>
<dbReference type="GO" id="GO:0042555">
    <property type="term" value="C:MCM complex"/>
    <property type="evidence" value="ECO:0007669"/>
    <property type="project" value="TreeGrafter"/>
</dbReference>
<evidence type="ECO:0000259" key="7">
    <source>
        <dbReference type="PROSITE" id="PS50051"/>
    </source>
</evidence>
<dbReference type="PANTHER" id="PTHR11630:SF48">
    <property type="entry name" value="DNA HELICASE MCM9"/>
    <property type="match status" value="1"/>
</dbReference>
<dbReference type="InterPro" id="IPR041562">
    <property type="entry name" value="MCM_lid"/>
</dbReference>
<evidence type="ECO:0000256" key="1">
    <source>
        <dbReference type="ARBA" id="ARBA00008010"/>
    </source>
</evidence>
<dbReference type="PANTHER" id="PTHR11630">
    <property type="entry name" value="DNA REPLICATION LICENSING FACTOR MCM FAMILY MEMBER"/>
    <property type="match status" value="1"/>
</dbReference>
<proteinExistence type="inferred from homology"/>
<keyword evidence="3 5" id="KW-0067">ATP-binding</keyword>
<evidence type="ECO:0000256" key="5">
    <source>
        <dbReference type="RuleBase" id="RU004070"/>
    </source>
</evidence>
<dbReference type="Gene3D" id="3.40.50.300">
    <property type="entry name" value="P-loop containing nucleotide triphosphate hydrolases"/>
    <property type="match status" value="1"/>
</dbReference>
<feature type="transmembrane region" description="Helical" evidence="6">
    <location>
        <begin position="328"/>
        <end position="350"/>
    </location>
</feature>
<keyword evidence="6" id="KW-1133">Transmembrane helix</keyword>
<keyword evidence="6" id="KW-0472">Membrane</keyword>
<dbReference type="InterPro" id="IPR031327">
    <property type="entry name" value="MCM"/>
</dbReference>
<dbReference type="InParanoid" id="A0A3B5Q4B0"/>
<dbReference type="GO" id="GO:0016787">
    <property type="term" value="F:hydrolase activity"/>
    <property type="evidence" value="ECO:0007669"/>
    <property type="project" value="UniProtKB-KW"/>
</dbReference>
<dbReference type="InterPro" id="IPR027417">
    <property type="entry name" value="P-loop_NTPase"/>
</dbReference>
<dbReference type="STRING" id="8083.ENSXMAP00000024871"/>
<dbReference type="PROSITE" id="PS50051">
    <property type="entry name" value="MCM_2"/>
    <property type="match status" value="1"/>
</dbReference>
<dbReference type="GO" id="GO:0000724">
    <property type="term" value="P:double-strand break repair via homologous recombination"/>
    <property type="evidence" value="ECO:0007669"/>
    <property type="project" value="TreeGrafter"/>
</dbReference>
<dbReference type="Pfam" id="PF17855">
    <property type="entry name" value="MCM_lid"/>
    <property type="match status" value="1"/>
</dbReference>
<dbReference type="SUPFAM" id="SSF52540">
    <property type="entry name" value="P-loop containing nucleoside triphosphate hydrolases"/>
    <property type="match status" value="1"/>
</dbReference>
<feature type="transmembrane region" description="Helical" evidence="6">
    <location>
        <begin position="302"/>
        <end position="322"/>
    </location>
</feature>
<organism evidence="8 9">
    <name type="scientific">Xiphophorus maculatus</name>
    <name type="common">Southern platyfish</name>
    <name type="synonym">Platypoecilus maculatus</name>
    <dbReference type="NCBI Taxonomy" id="8083"/>
    <lineage>
        <taxon>Eukaryota</taxon>
        <taxon>Metazoa</taxon>
        <taxon>Chordata</taxon>
        <taxon>Craniata</taxon>
        <taxon>Vertebrata</taxon>
        <taxon>Euteleostomi</taxon>
        <taxon>Actinopterygii</taxon>
        <taxon>Neopterygii</taxon>
        <taxon>Teleostei</taxon>
        <taxon>Neoteleostei</taxon>
        <taxon>Acanthomorphata</taxon>
        <taxon>Ovalentaria</taxon>
        <taxon>Atherinomorphae</taxon>
        <taxon>Cyprinodontiformes</taxon>
        <taxon>Poeciliidae</taxon>
        <taxon>Poeciliinae</taxon>
        <taxon>Xiphophorus</taxon>
    </lineage>
</organism>
<dbReference type="Pfam" id="PF00493">
    <property type="entry name" value="MCM"/>
    <property type="match status" value="1"/>
</dbReference>
<accession>A0A3B5Q4B0</accession>
<evidence type="ECO:0000256" key="3">
    <source>
        <dbReference type="ARBA" id="ARBA00022840"/>
    </source>
</evidence>
<keyword evidence="6" id="KW-0812">Transmembrane</keyword>
<dbReference type="Proteomes" id="UP000002852">
    <property type="component" value="Unassembled WGS sequence"/>
</dbReference>
<dbReference type="SMART" id="SM00350">
    <property type="entry name" value="MCM"/>
    <property type="match status" value="1"/>
</dbReference>
<keyword evidence="9" id="KW-1185">Reference proteome</keyword>
<dbReference type="InterPro" id="IPR001208">
    <property type="entry name" value="MCM_dom"/>
</dbReference>
<sequence length="351" mass="39287">KSQFLKYAAKIISRSVLTAGIGSTSAGLTVAAVKDGGDWHLEAGALVLSDGGLCCIDEFSSIKEHDRISIHEAMEQQSISVAKAGMVCKLNTRTTILAATNPKGQYDPSQPLSVNVALASPLLSRFDLVLVLLDTRNVVLRLFFFFPPSSFEIIFRTPSDASGLWSMEKMKTYFSVIKQLQPQVSEEANCILTRYYQLQRQRDGHSAARTTIRMLEKTCSFLKLSTAHARLMYRETVTVEDAVTAVSVMECSMQVRRKQIDPFYCISDDPYPYEYFLLNGCSVFSFYTLLSNTRLCEKKTHWVNLGTLLCMSLLYCSSTGNLSILSYFILKVVDINVCIFIYVLEFVSVFG</sequence>
<dbReference type="GO" id="GO:0003697">
    <property type="term" value="F:single-stranded DNA binding"/>
    <property type="evidence" value="ECO:0007669"/>
    <property type="project" value="TreeGrafter"/>
</dbReference>
<dbReference type="Ensembl" id="ENSXMAT00000032136.1">
    <property type="protein sequence ID" value="ENSXMAP00000024871.1"/>
    <property type="gene ID" value="ENSXMAG00000021508.1"/>
</dbReference>
<evidence type="ECO:0000256" key="2">
    <source>
        <dbReference type="ARBA" id="ARBA00022741"/>
    </source>
</evidence>
<evidence type="ECO:0000256" key="6">
    <source>
        <dbReference type="SAM" id="Phobius"/>
    </source>
</evidence>
<reference evidence="9" key="1">
    <citation type="submission" date="2012-01" db="EMBL/GenBank/DDBJ databases">
        <authorList>
            <person name="Walter R."/>
            <person name="Schartl M."/>
            <person name="Warren W."/>
        </authorList>
    </citation>
    <scope>NUCLEOTIDE SEQUENCE [LARGE SCALE GENOMIC DNA]</scope>
    <source>
        <strain evidence="9">JP 163 A</strain>
    </source>
</reference>
<evidence type="ECO:0000256" key="4">
    <source>
        <dbReference type="ARBA" id="ARBA00023125"/>
    </source>
</evidence>
<reference evidence="8" key="3">
    <citation type="submission" date="2025-08" db="UniProtKB">
        <authorList>
            <consortium name="Ensembl"/>
        </authorList>
    </citation>
    <scope>IDENTIFICATION</scope>
    <source>
        <strain evidence="8">JP 163 A</strain>
    </source>
</reference>
<dbReference type="GeneTree" id="ENSGT01150000286951"/>
<dbReference type="GO" id="GO:0017116">
    <property type="term" value="F:single-stranded DNA helicase activity"/>
    <property type="evidence" value="ECO:0007669"/>
    <property type="project" value="TreeGrafter"/>
</dbReference>
<evidence type="ECO:0000313" key="8">
    <source>
        <dbReference type="Ensembl" id="ENSXMAP00000024871.1"/>
    </source>
</evidence>
<dbReference type="GO" id="GO:0005524">
    <property type="term" value="F:ATP binding"/>
    <property type="evidence" value="ECO:0007669"/>
    <property type="project" value="UniProtKB-KW"/>
</dbReference>
<keyword evidence="4 5" id="KW-0238">DNA-binding</keyword>
<name>A0A3B5Q4B0_XIPMA</name>
<keyword evidence="2 5" id="KW-0547">Nucleotide-binding</keyword>
<feature type="domain" description="MCM C-terminal AAA(+) ATPase" evidence="7">
    <location>
        <begin position="1"/>
        <end position="137"/>
    </location>
</feature>
<protein>
    <recommendedName>
        <fullName evidence="7">MCM C-terminal AAA(+) ATPase domain-containing protein</fullName>
    </recommendedName>
</protein>
<reference evidence="8" key="4">
    <citation type="submission" date="2025-09" db="UniProtKB">
        <authorList>
            <consortium name="Ensembl"/>
        </authorList>
    </citation>
    <scope>IDENTIFICATION</scope>
    <source>
        <strain evidence="8">JP 163 A</strain>
    </source>
</reference>
<reference evidence="9" key="2">
    <citation type="journal article" date="2013" name="Nat. Genet.">
        <title>The genome of the platyfish, Xiphophorus maculatus, provides insights into evolutionary adaptation and several complex traits.</title>
        <authorList>
            <person name="Schartl M."/>
            <person name="Walter R.B."/>
            <person name="Shen Y."/>
            <person name="Garcia T."/>
            <person name="Catchen J."/>
            <person name="Amores A."/>
            <person name="Braasch I."/>
            <person name="Chalopin D."/>
            <person name="Volff J.N."/>
            <person name="Lesch K.P."/>
            <person name="Bisazza A."/>
            <person name="Minx P."/>
            <person name="Hillier L."/>
            <person name="Wilson R.K."/>
            <person name="Fuerstenberg S."/>
            <person name="Boore J."/>
            <person name="Searle S."/>
            <person name="Postlethwait J.H."/>
            <person name="Warren W.C."/>
        </authorList>
    </citation>
    <scope>NUCLEOTIDE SEQUENCE [LARGE SCALE GENOMIC DNA]</scope>
    <source>
        <strain evidence="9">JP 163 A</strain>
    </source>
</reference>
<comment type="similarity">
    <text evidence="1 5">Belongs to the MCM family.</text>
</comment>
<dbReference type="OMA" id="MECSMQV"/>
<dbReference type="AlphaFoldDB" id="A0A3B5Q4B0"/>
<dbReference type="GO" id="GO:0005634">
    <property type="term" value="C:nucleus"/>
    <property type="evidence" value="ECO:0007669"/>
    <property type="project" value="UniProtKB-SubCell"/>
</dbReference>